<dbReference type="InterPro" id="IPR014777">
    <property type="entry name" value="4pyrrole_Mease_sub1"/>
</dbReference>
<evidence type="ECO:0000259" key="6">
    <source>
        <dbReference type="Pfam" id="PF00590"/>
    </source>
</evidence>
<dbReference type="Gene3D" id="3.40.50.150">
    <property type="entry name" value="Vaccinia Virus protein VP39"/>
    <property type="match status" value="1"/>
</dbReference>
<dbReference type="InterPro" id="IPR035996">
    <property type="entry name" value="4pyrrol_Methylase_sf"/>
</dbReference>
<dbReference type="UniPathway" id="UPA00148"/>
<feature type="domain" description="Tetrapyrrole methylase" evidence="6">
    <location>
        <begin position="6"/>
        <end position="191"/>
    </location>
</feature>
<dbReference type="GeneID" id="80801672"/>
<evidence type="ECO:0000313" key="7">
    <source>
        <dbReference type="EMBL" id="PEH89515.1"/>
    </source>
</evidence>
<dbReference type="Gene3D" id="3.40.1010.10">
    <property type="entry name" value="Cobalt-precorrin-4 Transmethylase, Domain 1"/>
    <property type="match status" value="1"/>
</dbReference>
<dbReference type="AlphaFoldDB" id="A0A2A7UW19"/>
<dbReference type="InterPro" id="IPR014008">
    <property type="entry name" value="Cbl_synth_MTase_CbiT"/>
</dbReference>
<dbReference type="GO" id="GO:0009236">
    <property type="term" value="P:cobalamin biosynthetic process"/>
    <property type="evidence" value="ECO:0007669"/>
    <property type="project" value="UniProtKB-UniPathway"/>
</dbReference>
<dbReference type="RefSeq" id="WP_066532155.1">
    <property type="nucleotide sequence ID" value="NZ_PDEA01000001.1"/>
</dbReference>
<dbReference type="SUPFAM" id="SSF53335">
    <property type="entry name" value="S-adenosyl-L-methionine-dependent methyltransferases"/>
    <property type="match status" value="1"/>
</dbReference>
<dbReference type="OrthoDB" id="9787825at2"/>
<evidence type="ECO:0000313" key="8">
    <source>
        <dbReference type="Proteomes" id="UP000220246"/>
    </source>
</evidence>
<keyword evidence="3 7" id="KW-0489">Methyltransferase</keyword>
<dbReference type="InterPro" id="IPR006365">
    <property type="entry name" value="Cbl_synth_CobL"/>
</dbReference>
<dbReference type="PIRSF" id="PIRSF036428">
    <property type="entry name" value="CobL"/>
    <property type="match status" value="1"/>
</dbReference>
<dbReference type="CDD" id="cd11644">
    <property type="entry name" value="Precorrin-6Y-MT"/>
    <property type="match status" value="1"/>
</dbReference>
<evidence type="ECO:0000256" key="3">
    <source>
        <dbReference type="ARBA" id="ARBA00022603"/>
    </source>
</evidence>
<keyword evidence="2" id="KW-0169">Cobalamin biosynthesis</keyword>
<gene>
    <name evidence="7" type="primary">cbiT</name>
    <name evidence="7" type="ORF">CRM82_13695</name>
</gene>
<dbReference type="NCBIfam" id="TIGR02469">
    <property type="entry name" value="CbiT"/>
    <property type="match status" value="1"/>
</dbReference>
<comment type="pathway">
    <text evidence="1">Cofactor biosynthesis; adenosylcobalamin biosynthesis.</text>
</comment>
<dbReference type="Proteomes" id="UP000220246">
    <property type="component" value="Unassembled WGS sequence"/>
</dbReference>
<evidence type="ECO:0000256" key="4">
    <source>
        <dbReference type="ARBA" id="ARBA00022679"/>
    </source>
</evidence>
<organism evidence="7 8">
    <name type="scientific">Comamonas terrigena</name>
    <dbReference type="NCBI Taxonomy" id="32013"/>
    <lineage>
        <taxon>Bacteria</taxon>
        <taxon>Pseudomonadati</taxon>
        <taxon>Pseudomonadota</taxon>
        <taxon>Betaproteobacteria</taxon>
        <taxon>Burkholderiales</taxon>
        <taxon>Comamonadaceae</taxon>
        <taxon>Comamonas</taxon>
    </lineage>
</organism>
<dbReference type="InterPro" id="IPR012818">
    <property type="entry name" value="CbiE"/>
</dbReference>
<dbReference type="EMBL" id="PDEA01000001">
    <property type="protein sequence ID" value="PEH89515.1"/>
    <property type="molecule type" value="Genomic_DNA"/>
</dbReference>
<evidence type="ECO:0000256" key="1">
    <source>
        <dbReference type="ARBA" id="ARBA00004953"/>
    </source>
</evidence>
<keyword evidence="5" id="KW-0949">S-adenosyl-L-methionine</keyword>
<dbReference type="InterPro" id="IPR029063">
    <property type="entry name" value="SAM-dependent_MTases_sf"/>
</dbReference>
<sequence length="398" mass="42576">MAYPWLSIIGIHPSGLQSLSAAAVQDLEQAAVVFGSPRHLALAQVGERGRAWPVPFSVEPLLQLRCQQKVAMLVSGDPFHFGGGASVARHLERGEWRNHPQPSTFSWISGELGWSQEQVHCMGLHARSLESLTPLLAQGERFICLLRDAPAAHRLAAWLTGQDWGESPLWLVSNAGSEAQTVCTGKASELAQQLLEQPVVAPVAAAFEARGGQGLPQVAGRACDAFAHDGQITKSPVRAMTLAALAPRKGECLWDLGAGSGSVAVEWCLAGGTAVCVEQHAGRVANIAHNAARYAVALQVVQGDSLAVLATLQPQPQAVFVGGGFSLALFQALRARLAHPWRLVVNAVALETQALLMELHRSHGGQLLQLQWSEARPLGSMQSWHAARPLVQWSWSCP</sequence>
<name>A0A2A7UW19_COMTR</name>
<dbReference type="Pfam" id="PF00590">
    <property type="entry name" value="TP_methylase"/>
    <property type="match status" value="1"/>
</dbReference>
<dbReference type="InterPro" id="IPR050714">
    <property type="entry name" value="Cobalamin_biosynth_MTase"/>
</dbReference>
<dbReference type="PANTHER" id="PTHR43182">
    <property type="entry name" value="COBALT-PRECORRIN-6B C(15)-METHYLTRANSFERASE (DECARBOXYLATING)"/>
    <property type="match status" value="1"/>
</dbReference>
<dbReference type="GO" id="GO:0008276">
    <property type="term" value="F:protein methyltransferase activity"/>
    <property type="evidence" value="ECO:0007669"/>
    <property type="project" value="InterPro"/>
</dbReference>
<dbReference type="InterPro" id="IPR000878">
    <property type="entry name" value="4pyrrol_Mease"/>
</dbReference>
<dbReference type="PANTHER" id="PTHR43182:SF1">
    <property type="entry name" value="COBALT-PRECORRIN-7 C(5)-METHYLTRANSFERASE"/>
    <property type="match status" value="1"/>
</dbReference>
<reference evidence="8" key="1">
    <citation type="submission" date="2017-09" db="EMBL/GenBank/DDBJ databases">
        <title>FDA dAtabase for Regulatory Grade micrObial Sequences (FDA-ARGOS): Supporting development and validation of Infectious Disease Dx tests.</title>
        <authorList>
            <person name="Minogue T."/>
            <person name="Wolcott M."/>
            <person name="Wasieloski L."/>
            <person name="Aguilar W."/>
            <person name="Moore D."/>
            <person name="Tallon L."/>
            <person name="Sadzewicz L."/>
            <person name="Ott S."/>
            <person name="Zhao X."/>
            <person name="Nagaraj S."/>
            <person name="Vavikolanu K."/>
            <person name="Aluvathingal J."/>
            <person name="Nadendla S."/>
            <person name="Sichtig H."/>
        </authorList>
    </citation>
    <scope>NUCLEOTIDE SEQUENCE [LARGE SCALE GENOMIC DNA]</scope>
    <source>
        <strain evidence="8">FDAARGOS_394</strain>
    </source>
</reference>
<protein>
    <submittedName>
        <fullName evidence="7">Precorrin-6Y C5,15-methyltransferase (Decarboxylating) subunit CbiT</fullName>
    </submittedName>
</protein>
<dbReference type="SUPFAM" id="SSF53790">
    <property type="entry name" value="Tetrapyrrole methylase"/>
    <property type="match status" value="1"/>
</dbReference>
<evidence type="ECO:0000256" key="5">
    <source>
        <dbReference type="ARBA" id="ARBA00022691"/>
    </source>
</evidence>
<comment type="caution">
    <text evidence="7">The sequence shown here is derived from an EMBL/GenBank/DDBJ whole genome shotgun (WGS) entry which is preliminary data.</text>
</comment>
<dbReference type="STRING" id="1219032.GCA_001515545_00092"/>
<accession>A0A2A7UW19</accession>
<keyword evidence="8" id="KW-1185">Reference proteome</keyword>
<keyword evidence="4 7" id="KW-0808">Transferase</keyword>
<proteinExistence type="predicted"/>
<evidence type="ECO:0000256" key="2">
    <source>
        <dbReference type="ARBA" id="ARBA00022573"/>
    </source>
</evidence>
<dbReference type="GO" id="GO:0032259">
    <property type="term" value="P:methylation"/>
    <property type="evidence" value="ECO:0007669"/>
    <property type="project" value="UniProtKB-KW"/>
</dbReference>